<accession>A0A0G1BDA4</accession>
<keyword evidence="1" id="KW-0732">Signal</keyword>
<feature type="chain" id="PRO_5002536173" evidence="1">
    <location>
        <begin position="23"/>
        <end position="198"/>
    </location>
</feature>
<evidence type="ECO:0000256" key="1">
    <source>
        <dbReference type="SAM" id="SignalP"/>
    </source>
</evidence>
<reference evidence="2 3" key="1">
    <citation type="journal article" date="2015" name="Nature">
        <title>rRNA introns, odd ribosomes, and small enigmatic genomes across a large radiation of phyla.</title>
        <authorList>
            <person name="Brown C.T."/>
            <person name="Hug L.A."/>
            <person name="Thomas B.C."/>
            <person name="Sharon I."/>
            <person name="Castelle C.J."/>
            <person name="Singh A."/>
            <person name="Wilkins M.J."/>
            <person name="Williams K.H."/>
            <person name="Banfield J.F."/>
        </authorList>
    </citation>
    <scope>NUCLEOTIDE SEQUENCE [LARGE SCALE GENOMIC DNA]</scope>
</reference>
<sequence>MHRFIIAFVLMLVALISSSAEAKPFVDRPRIRMIMHAERALTQVLTLKTMFVPGGNLVAGLSPVAEIGVNGKVLRCLSLEFMAAMYFTPAEPAIAIRPAFNTGDFWAWADLEVQAPSADAYWFAQAQITLGAFVEVGVEGEGWGTFGRAKTWSNGVGPNMLLHFSKQVEVDVALHIRHTSGQGGGWKLDPNIRFHIFL</sequence>
<protein>
    <submittedName>
        <fullName evidence="2">Uncharacterized protein</fullName>
    </submittedName>
</protein>
<gene>
    <name evidence="2" type="ORF">UV42_C0031G0004</name>
</gene>
<dbReference type="Proteomes" id="UP000033867">
    <property type="component" value="Unassembled WGS sequence"/>
</dbReference>
<dbReference type="AlphaFoldDB" id="A0A0G1BDA4"/>
<proteinExistence type="predicted"/>
<feature type="signal peptide" evidence="1">
    <location>
        <begin position="1"/>
        <end position="22"/>
    </location>
</feature>
<evidence type="ECO:0000313" key="3">
    <source>
        <dbReference type="Proteomes" id="UP000033867"/>
    </source>
</evidence>
<organism evidence="2 3">
    <name type="scientific">Candidatus Magasanikbacteria bacterium GW2011_GWE2_42_7</name>
    <dbReference type="NCBI Taxonomy" id="1619052"/>
    <lineage>
        <taxon>Bacteria</taxon>
        <taxon>Candidatus Magasanikiibacteriota</taxon>
    </lineage>
</organism>
<dbReference type="EMBL" id="LCEK01000031">
    <property type="protein sequence ID" value="KKS71355.1"/>
    <property type="molecule type" value="Genomic_DNA"/>
</dbReference>
<name>A0A0G1BDA4_9BACT</name>
<comment type="caution">
    <text evidence="2">The sequence shown here is derived from an EMBL/GenBank/DDBJ whole genome shotgun (WGS) entry which is preliminary data.</text>
</comment>
<evidence type="ECO:0000313" key="2">
    <source>
        <dbReference type="EMBL" id="KKS71355.1"/>
    </source>
</evidence>